<comment type="caution">
    <text evidence="1">The sequence shown here is derived from an EMBL/GenBank/DDBJ whole genome shotgun (WGS) entry which is preliminary data.</text>
</comment>
<evidence type="ECO:0000313" key="1">
    <source>
        <dbReference type="EMBL" id="EHN10503.1"/>
    </source>
</evidence>
<proteinExistence type="predicted"/>
<name>H0E708_9ACTN</name>
<keyword evidence="2" id="KW-1185">Reference proteome</keyword>
<dbReference type="Proteomes" id="UP000005143">
    <property type="component" value="Unassembled WGS sequence"/>
</dbReference>
<reference evidence="1 2" key="1">
    <citation type="journal article" date="2013" name="Biodegradation">
        <title>Quantitative proteomic analysis of ibuprofen-degrading Patulibacter sp. strain I11.</title>
        <authorList>
            <person name="Almeida B."/>
            <person name="Kjeldal H."/>
            <person name="Lolas I."/>
            <person name="Knudsen A.D."/>
            <person name="Carvalho G."/>
            <person name="Nielsen K.L."/>
            <person name="Barreto Crespo M.T."/>
            <person name="Stensballe A."/>
            <person name="Nielsen J.L."/>
        </authorList>
    </citation>
    <scope>NUCLEOTIDE SEQUENCE [LARGE SCALE GENOMIC DNA]</scope>
    <source>
        <strain evidence="1 2">I11</strain>
    </source>
</reference>
<dbReference type="EMBL" id="AGUD01000216">
    <property type="protein sequence ID" value="EHN10503.1"/>
    <property type="molecule type" value="Genomic_DNA"/>
</dbReference>
<evidence type="ECO:0000313" key="2">
    <source>
        <dbReference type="Proteomes" id="UP000005143"/>
    </source>
</evidence>
<sequence length="221" mass="23626">MTDVGDPLDASLLGSRACGVWWSPGTETVAPGVVVERRVGRCYAAVLERQGDAVSLAALRALQLGGSNGVVPEARAAGDRLAATGVDEPSWWLGDARPRARRGARLCWEAGAHRFTSFLLETEHLGLVVTLGVAAQQDRSGVAGDVALFADLDWFGEALREAHDEGPRLERATVSSVCRQIRRTIERTDLLGTGDPPGQCDPERDYAALRGLAQRWTTGPA</sequence>
<dbReference type="AlphaFoldDB" id="H0E708"/>
<gene>
    <name evidence="1" type="ORF">PAI11_26100</name>
</gene>
<accession>H0E708</accession>
<organism evidence="1 2">
    <name type="scientific">Patulibacter medicamentivorans</name>
    <dbReference type="NCBI Taxonomy" id="1097667"/>
    <lineage>
        <taxon>Bacteria</taxon>
        <taxon>Bacillati</taxon>
        <taxon>Actinomycetota</taxon>
        <taxon>Thermoleophilia</taxon>
        <taxon>Solirubrobacterales</taxon>
        <taxon>Patulibacteraceae</taxon>
        <taxon>Patulibacter</taxon>
    </lineage>
</organism>
<protein>
    <submittedName>
        <fullName evidence="1">Uncharacterized protein</fullName>
    </submittedName>
</protein>